<proteinExistence type="predicted"/>
<evidence type="ECO:0000313" key="2">
    <source>
        <dbReference type="EMBL" id="OGM02874.1"/>
    </source>
</evidence>
<dbReference type="Pfam" id="PF08241">
    <property type="entry name" value="Methyltransf_11"/>
    <property type="match status" value="1"/>
</dbReference>
<dbReference type="InterPro" id="IPR013216">
    <property type="entry name" value="Methyltransf_11"/>
</dbReference>
<dbReference type="Gene3D" id="3.40.50.150">
    <property type="entry name" value="Vaccinia Virus protein VP39"/>
    <property type="match status" value="1"/>
</dbReference>
<reference evidence="2 3" key="1">
    <citation type="journal article" date="2016" name="Nat. Commun.">
        <title>Thousands of microbial genomes shed light on interconnected biogeochemical processes in an aquifer system.</title>
        <authorList>
            <person name="Anantharaman K."/>
            <person name="Brown C.T."/>
            <person name="Hug L.A."/>
            <person name="Sharon I."/>
            <person name="Castelle C.J."/>
            <person name="Probst A.J."/>
            <person name="Thomas B.C."/>
            <person name="Singh A."/>
            <person name="Wilkins M.J."/>
            <person name="Karaoz U."/>
            <person name="Brodie E.L."/>
            <person name="Williams K.H."/>
            <person name="Hubbard S.S."/>
            <person name="Banfield J.F."/>
        </authorList>
    </citation>
    <scope>NUCLEOTIDE SEQUENCE [LARGE SCALE GENOMIC DNA]</scope>
</reference>
<dbReference type="STRING" id="1802471.A2115_00075"/>
<gene>
    <name evidence="2" type="ORF">A2115_00075</name>
</gene>
<name>A0A1F7WJ53_9BACT</name>
<organism evidence="2 3">
    <name type="scientific">Candidatus Woesebacteria bacterium GWA1_41_8</name>
    <dbReference type="NCBI Taxonomy" id="1802471"/>
    <lineage>
        <taxon>Bacteria</taxon>
        <taxon>Candidatus Woeseibacteriota</taxon>
    </lineage>
</organism>
<dbReference type="EMBL" id="MGFJ01000011">
    <property type="protein sequence ID" value="OGM02874.1"/>
    <property type="molecule type" value="Genomic_DNA"/>
</dbReference>
<feature type="domain" description="Methyltransferase type 11" evidence="1">
    <location>
        <begin position="42"/>
        <end position="137"/>
    </location>
</feature>
<dbReference type="Proteomes" id="UP000176198">
    <property type="component" value="Unassembled WGS sequence"/>
</dbReference>
<evidence type="ECO:0000259" key="1">
    <source>
        <dbReference type="Pfam" id="PF08241"/>
    </source>
</evidence>
<dbReference type="SUPFAM" id="SSF53335">
    <property type="entry name" value="S-adenosyl-L-methionine-dependent methyltransferases"/>
    <property type="match status" value="1"/>
</dbReference>
<sequence>MPAAYDTYDYPAYWTTRDYEHLSEVYAIKALLTMISKIDKIVDIGAGYGRLTPSYIFRAKRLILTDPSAKLLKIARINIKTKNTKFIQSTLDNLPKNIKSKSVDLAIMVRVLHHIEDPNKAITIINKLLKKNGYLIIEFANKEHLKAKITQMLKGNITFPLDIFPKDRRSPLSVKKQVLPFFNFHPDIIKRYLEDNNFEIIEQRSVSNIRSPLAKRIFPLDFLLFFEKKLQKVLAKMSFGPSIFILARKK</sequence>
<dbReference type="InterPro" id="IPR029063">
    <property type="entry name" value="SAM-dependent_MTases_sf"/>
</dbReference>
<protein>
    <recommendedName>
        <fullName evidence="1">Methyltransferase type 11 domain-containing protein</fullName>
    </recommendedName>
</protein>
<dbReference type="CDD" id="cd02440">
    <property type="entry name" value="AdoMet_MTases"/>
    <property type="match status" value="1"/>
</dbReference>
<comment type="caution">
    <text evidence="2">The sequence shown here is derived from an EMBL/GenBank/DDBJ whole genome shotgun (WGS) entry which is preliminary data.</text>
</comment>
<evidence type="ECO:0000313" key="3">
    <source>
        <dbReference type="Proteomes" id="UP000176198"/>
    </source>
</evidence>
<dbReference type="AlphaFoldDB" id="A0A1F7WJ53"/>
<accession>A0A1F7WJ53</accession>
<dbReference type="GO" id="GO:0008757">
    <property type="term" value="F:S-adenosylmethionine-dependent methyltransferase activity"/>
    <property type="evidence" value="ECO:0007669"/>
    <property type="project" value="InterPro"/>
</dbReference>
<dbReference type="PANTHER" id="PTHR43861">
    <property type="entry name" value="TRANS-ACONITATE 2-METHYLTRANSFERASE-RELATED"/>
    <property type="match status" value="1"/>
</dbReference>